<comment type="caution">
    <text evidence="1">The sequence shown here is derived from an EMBL/GenBank/DDBJ whole genome shotgun (WGS) entry which is preliminary data.</text>
</comment>
<proteinExistence type="predicted"/>
<evidence type="ECO:0000313" key="1">
    <source>
        <dbReference type="EMBL" id="PKV98895.1"/>
    </source>
</evidence>
<dbReference type="RefSeq" id="WP_143875891.1">
    <property type="nucleotide sequence ID" value="NZ_PJMW01000001.1"/>
</dbReference>
<evidence type="ECO:0000313" key="2">
    <source>
        <dbReference type="Proteomes" id="UP000233766"/>
    </source>
</evidence>
<accession>A0A2N3WYG3</accession>
<dbReference type="AlphaFoldDB" id="A0A2N3WYG3"/>
<name>A0A2N3WYG3_9NOCA</name>
<keyword evidence="2" id="KW-1185">Reference proteome</keyword>
<sequence length="154" mass="16841">MSRNNNHTSGVGPRPRDPRREAIARALDVATVLTHLASFDQASLITQLGAYGIRSFLDGRRRTLPAATTAALDCASMLTHLLGLDDVSLILHVSACLLQPILHPQAETAVRAARTWVSRRARRASSILSHAARRLGAAVRKAGRSARNWLHRSW</sequence>
<protein>
    <submittedName>
        <fullName evidence="1">Uncharacterized protein</fullName>
    </submittedName>
</protein>
<dbReference type="EMBL" id="PJMW01000001">
    <property type="protein sequence ID" value="PKV98895.1"/>
    <property type="molecule type" value="Genomic_DNA"/>
</dbReference>
<dbReference type="Proteomes" id="UP000233766">
    <property type="component" value="Unassembled WGS sequence"/>
</dbReference>
<reference evidence="1 2" key="1">
    <citation type="submission" date="2017-12" db="EMBL/GenBank/DDBJ databases">
        <title>Sequencing the genomes of 1000 Actinobacteria strains.</title>
        <authorList>
            <person name="Klenk H.-P."/>
        </authorList>
    </citation>
    <scope>NUCLEOTIDE SEQUENCE [LARGE SCALE GENOMIC DNA]</scope>
    <source>
        <strain evidence="1 2">DSM 44489</strain>
    </source>
</reference>
<gene>
    <name evidence="1" type="ORF">ATK86_0927</name>
</gene>
<organism evidence="1 2">
    <name type="scientific">Nocardia fluminea</name>
    <dbReference type="NCBI Taxonomy" id="134984"/>
    <lineage>
        <taxon>Bacteria</taxon>
        <taxon>Bacillati</taxon>
        <taxon>Actinomycetota</taxon>
        <taxon>Actinomycetes</taxon>
        <taxon>Mycobacteriales</taxon>
        <taxon>Nocardiaceae</taxon>
        <taxon>Nocardia</taxon>
    </lineage>
</organism>